<feature type="region of interest" description="Disordered" evidence="4">
    <location>
        <begin position="701"/>
        <end position="754"/>
    </location>
</feature>
<dbReference type="SUPFAM" id="SSF50985">
    <property type="entry name" value="RCC1/BLIP-II"/>
    <property type="match status" value="2"/>
</dbReference>
<dbReference type="EMBL" id="CAMXCT010001664">
    <property type="protein sequence ID" value="CAI3992027.1"/>
    <property type="molecule type" value="Genomic_DNA"/>
</dbReference>
<dbReference type="PANTHER" id="PTHR45982">
    <property type="entry name" value="REGULATOR OF CHROMOSOME CONDENSATION"/>
    <property type="match status" value="1"/>
</dbReference>
<evidence type="ECO:0000313" key="6">
    <source>
        <dbReference type="EMBL" id="CAL4779339.1"/>
    </source>
</evidence>
<keyword evidence="1" id="KW-0489">Methyltransferase</keyword>
<evidence type="ECO:0000313" key="7">
    <source>
        <dbReference type="Proteomes" id="UP001152797"/>
    </source>
</evidence>
<dbReference type="SUPFAM" id="SSF53335">
    <property type="entry name" value="S-adenosyl-L-methionine-dependent methyltransferases"/>
    <property type="match status" value="1"/>
</dbReference>
<dbReference type="Pfam" id="PF00145">
    <property type="entry name" value="DNA_methylase"/>
    <property type="match status" value="1"/>
</dbReference>
<accession>A0A9P1CGU1</accession>
<dbReference type="PROSITE" id="PS50012">
    <property type="entry name" value="RCC1_3"/>
    <property type="match status" value="1"/>
</dbReference>
<dbReference type="Gene3D" id="3.40.50.150">
    <property type="entry name" value="Vaccinia Virus protein VP39"/>
    <property type="match status" value="1"/>
</dbReference>
<dbReference type="InterPro" id="IPR029063">
    <property type="entry name" value="SAM-dependent_MTases_sf"/>
</dbReference>
<reference evidence="5" key="1">
    <citation type="submission" date="2022-10" db="EMBL/GenBank/DDBJ databases">
        <authorList>
            <person name="Chen Y."/>
            <person name="Dougan E. K."/>
            <person name="Chan C."/>
            <person name="Rhodes N."/>
            <person name="Thang M."/>
        </authorList>
    </citation>
    <scope>NUCLEOTIDE SEQUENCE</scope>
</reference>
<feature type="repeat" description="RCC1" evidence="3">
    <location>
        <begin position="1038"/>
        <end position="1075"/>
    </location>
</feature>
<evidence type="ECO:0000313" key="5">
    <source>
        <dbReference type="EMBL" id="CAI3992027.1"/>
    </source>
</evidence>
<feature type="compositionally biased region" description="Basic and acidic residues" evidence="4">
    <location>
        <begin position="701"/>
        <end position="713"/>
    </location>
</feature>
<gene>
    <name evidence="5" type="ORF">C1SCF055_LOCUS18884</name>
</gene>
<reference evidence="6 7" key="2">
    <citation type="submission" date="2024-05" db="EMBL/GenBank/DDBJ databases">
        <authorList>
            <person name="Chen Y."/>
            <person name="Shah S."/>
            <person name="Dougan E. K."/>
            <person name="Thang M."/>
            <person name="Chan C."/>
        </authorList>
    </citation>
    <scope>NUCLEOTIDE SEQUENCE [LARGE SCALE GENOMIC DNA]</scope>
</reference>
<keyword evidence="7" id="KW-1185">Reference proteome</keyword>
<evidence type="ECO:0000256" key="1">
    <source>
        <dbReference type="ARBA" id="ARBA00022603"/>
    </source>
</evidence>
<dbReference type="GO" id="GO:0032259">
    <property type="term" value="P:methylation"/>
    <property type="evidence" value="ECO:0007669"/>
    <property type="project" value="UniProtKB-KW"/>
</dbReference>
<keyword evidence="2" id="KW-0808">Transferase</keyword>
<dbReference type="EMBL" id="CAMXCT020001664">
    <property type="protein sequence ID" value="CAL1145402.1"/>
    <property type="molecule type" value="Genomic_DNA"/>
</dbReference>
<proteinExistence type="predicted"/>
<dbReference type="InterPro" id="IPR000408">
    <property type="entry name" value="Reg_chr_condens"/>
</dbReference>
<dbReference type="InterPro" id="IPR051553">
    <property type="entry name" value="Ran_GTPase-activating"/>
</dbReference>
<dbReference type="Gene3D" id="2.130.10.30">
    <property type="entry name" value="Regulator of chromosome condensation 1/beta-lactamase-inhibitor protein II"/>
    <property type="match status" value="2"/>
</dbReference>
<dbReference type="GO" id="GO:0008168">
    <property type="term" value="F:methyltransferase activity"/>
    <property type="evidence" value="ECO:0007669"/>
    <property type="project" value="UniProtKB-KW"/>
</dbReference>
<feature type="region of interest" description="Disordered" evidence="4">
    <location>
        <begin position="428"/>
        <end position="447"/>
    </location>
</feature>
<evidence type="ECO:0000256" key="4">
    <source>
        <dbReference type="SAM" id="MobiDB-lite"/>
    </source>
</evidence>
<dbReference type="PANTHER" id="PTHR45982:SF1">
    <property type="entry name" value="REGULATOR OF CHROMOSOME CONDENSATION"/>
    <property type="match status" value="1"/>
</dbReference>
<dbReference type="Proteomes" id="UP001152797">
    <property type="component" value="Unassembled WGS sequence"/>
</dbReference>
<comment type="caution">
    <text evidence="5">The sequence shown here is derived from an EMBL/GenBank/DDBJ whole genome shotgun (WGS) entry which is preliminary data.</text>
</comment>
<dbReference type="OrthoDB" id="408734at2759"/>
<evidence type="ECO:0000256" key="2">
    <source>
        <dbReference type="ARBA" id="ARBA00022679"/>
    </source>
</evidence>
<dbReference type="EMBL" id="CAMXCT030001664">
    <property type="protein sequence ID" value="CAL4779339.1"/>
    <property type="molecule type" value="Genomic_DNA"/>
</dbReference>
<sequence length="1259" mass="138038">MPDLVREELARFIGLSPLSMIDFRTELSSCVTASDASESGGGVTFSRGLTEAGSFAAQCQIRGDVVEPLEVDSILTIGLFDGISALRVAVGALNWNILGHVSVESNAEARRVVEARFPTTTFVHDVQEVDEAMVRNWACQYSQASLVVIGSGAPCQGVSQLNSQRKGALRDQRSRLFQHIPRIRDLVKRAFPWARVASLSENVASMDAQDRAVMTQAFEATPWMVDAKDVSLARRPRLYWLDWEILPQEGASLQLSRDAGAEAFHEAHLEGFIKEENYLKPGWKRVGVEPLPTFTTSRCRSHEGHRPAGKEHCLPHELARWEADHYRYPPYQYRDKHCLRNAKGELRLPDIEERECIMGFPRGYTMQAQKKALQGTPDHEASRLTMIGNSWNVTIVAWLLNHLGYILGLHALMSPQQVIERTAPGAGPGLQSFLQRPPMRPTRASPGHHLEHRLVRKLTTLVSLKGEDLLLQAGSEDVVKYHRLRASLPARLWKWRVAASWQWTGVPGSANGSMPKRLLEGKTKEERIERRRQIGSLKDLTVQPATRARYDKALERFFDYLTHESLALPRNRQLMDSITSDYVEHLWSSGEGRALAADTIAGLQDTQPQLRGHLQGTWRLLKTWNNSEIPNRAPPMPVEVLDAMGGKRQGAAESVKVTVVDIIRRAEEEEATIDGMVEPGLQDVRIVERVGNVDVADRRTRRTRNEEEVRNGRAYEASPRSQNPNFWTGFFESSDEGDESYVPERGDRDEDDEDLDTGMRQFMEGSRWSEFRNEAWPSLMKVLQDPPVDDPHEPGLQLDGCRVTLLSGRGCVLQCSEALGIQEVLRKAEDALQVKLESLVSSQGTLAPHLRLRDVGSRDLVALAKTAQLVGHSRSLGFALLRADGQLLSWGAAEQRNVAASECSYAAVLMDGGLVTWGSSHFGGDSQAVQEQVRGLVQIQSSCCAFAALQEDGSVISWGHPSMPQTTAERLMLSAARQNPVTAIQSSSHAFAALLKDGSVTTWGNKDYGGDCSAASALLDVQCLQSSAGAFAALCSGGRVVAWGSADYGGLGPADLRDVTKIQASARAFAALRSDGHVVAWGDASCGGDTGPVARQLYDVVEIASAPRAFTALRADGMAIAWGDPSSGGDAELCEVTAIQVTSRAFAAIKRDGSVVTWGHSSCGGDSTSVSHQLWGVRHIQSSTRAFAALRRDGQVVAWGSRDFGGDAAAVQGMLYNVQMIQSSRNAFAALRGDGHVISWGGDDEPQMIDPTLRIRRLG</sequence>
<dbReference type="InterPro" id="IPR001525">
    <property type="entry name" value="C5_MeTfrase"/>
</dbReference>
<dbReference type="InterPro" id="IPR009091">
    <property type="entry name" value="RCC1/BLIP-II"/>
</dbReference>
<organism evidence="5">
    <name type="scientific">Cladocopium goreaui</name>
    <dbReference type="NCBI Taxonomy" id="2562237"/>
    <lineage>
        <taxon>Eukaryota</taxon>
        <taxon>Sar</taxon>
        <taxon>Alveolata</taxon>
        <taxon>Dinophyceae</taxon>
        <taxon>Suessiales</taxon>
        <taxon>Symbiodiniaceae</taxon>
        <taxon>Cladocopium</taxon>
    </lineage>
</organism>
<name>A0A9P1CGU1_9DINO</name>
<protein>
    <submittedName>
        <fullName evidence="6">DNA (Cytosine-5)-methyltransferase 3A (Dnmt3a) (Cysteine methyltransferase DNMT3A)</fullName>
    </submittedName>
</protein>
<evidence type="ECO:0000256" key="3">
    <source>
        <dbReference type="PROSITE-ProRule" id="PRU00235"/>
    </source>
</evidence>
<dbReference type="AlphaFoldDB" id="A0A9P1CGU1"/>